<dbReference type="Proteomes" id="UP000196531">
    <property type="component" value="Unassembled WGS sequence"/>
</dbReference>
<dbReference type="Pfam" id="PF12643">
    <property type="entry name" value="MazG-like"/>
    <property type="match status" value="1"/>
</dbReference>
<dbReference type="GO" id="GO:0047429">
    <property type="term" value="F:nucleoside triphosphate diphosphatase activity"/>
    <property type="evidence" value="ECO:0007669"/>
    <property type="project" value="InterPro"/>
</dbReference>
<dbReference type="PANTHER" id="PTHR46523">
    <property type="entry name" value="DCTP PYROPHOSPHATASE 1"/>
    <property type="match status" value="1"/>
</dbReference>
<dbReference type="InterPro" id="IPR025984">
    <property type="entry name" value="DCTPP"/>
</dbReference>
<dbReference type="EMBL" id="MAAO01000004">
    <property type="protein sequence ID" value="OUR98735.1"/>
    <property type="molecule type" value="Genomic_DNA"/>
</dbReference>
<dbReference type="SUPFAM" id="SSF101386">
    <property type="entry name" value="all-alpha NTP pyrophosphatases"/>
    <property type="match status" value="1"/>
</dbReference>
<dbReference type="Gene3D" id="1.10.287.1080">
    <property type="entry name" value="MazG-like"/>
    <property type="match status" value="1"/>
</dbReference>
<proteinExistence type="predicted"/>
<dbReference type="GO" id="GO:0009143">
    <property type="term" value="P:nucleoside triphosphate catabolic process"/>
    <property type="evidence" value="ECO:0007669"/>
    <property type="project" value="InterPro"/>
</dbReference>
<sequence>MTQVINISKWKKRLSEFAKIRDWGQFHNPKNLVMAMSVECSELVEHFQWLTSEQSLNMSEEQMEGVKEEMADVLLYMLRLSDVLDVDIEEILEMKFKRNGEKYPAEKARGSMKKYDKL</sequence>
<dbReference type="PANTHER" id="PTHR46523:SF1">
    <property type="entry name" value="DCTP PYROPHOSPHATASE 1"/>
    <property type="match status" value="1"/>
</dbReference>
<dbReference type="AlphaFoldDB" id="A0A1Y5FHC5"/>
<dbReference type="CDD" id="cd11537">
    <property type="entry name" value="NTP-PPase_RS21-C6_like"/>
    <property type="match status" value="1"/>
</dbReference>
<dbReference type="PIRSF" id="PIRSF029826">
    <property type="entry name" value="UCP029826_pph"/>
    <property type="match status" value="1"/>
</dbReference>
<evidence type="ECO:0000313" key="1">
    <source>
        <dbReference type="EMBL" id="OUR98735.1"/>
    </source>
</evidence>
<keyword evidence="1" id="KW-0378">Hydrolase</keyword>
<protein>
    <submittedName>
        <fullName evidence="1">Nucleotide pyrophosphohydrolase</fullName>
    </submittedName>
</protein>
<organism evidence="1 2">
    <name type="scientific">Halobacteriovorax marinus</name>
    <dbReference type="NCBI Taxonomy" id="97084"/>
    <lineage>
        <taxon>Bacteria</taxon>
        <taxon>Pseudomonadati</taxon>
        <taxon>Bdellovibrionota</taxon>
        <taxon>Bacteriovoracia</taxon>
        <taxon>Bacteriovoracales</taxon>
        <taxon>Halobacteriovoraceae</taxon>
        <taxon>Halobacteriovorax</taxon>
    </lineage>
</organism>
<evidence type="ECO:0000313" key="2">
    <source>
        <dbReference type="Proteomes" id="UP000196531"/>
    </source>
</evidence>
<comment type="caution">
    <text evidence="1">The sequence shown here is derived from an EMBL/GenBank/DDBJ whole genome shotgun (WGS) entry which is preliminary data.</text>
</comment>
<gene>
    <name evidence="1" type="ORF">A9Q84_04800</name>
</gene>
<reference evidence="2" key="1">
    <citation type="journal article" date="2017" name="Proc. Natl. Acad. Sci. U.S.A.">
        <title>Simulation of Deepwater Horizon oil plume reveals substrate specialization within a complex community of hydrocarbon-degraders.</title>
        <authorList>
            <person name="Hu P."/>
            <person name="Dubinsky E.A."/>
            <person name="Probst A.J."/>
            <person name="Wang J."/>
            <person name="Sieber C.M.K."/>
            <person name="Tom L.M."/>
            <person name="Gardinali P."/>
            <person name="Banfield J.F."/>
            <person name="Atlas R.M."/>
            <person name="Andersen G.L."/>
        </authorList>
    </citation>
    <scope>NUCLEOTIDE SEQUENCE [LARGE SCALE GENOMIC DNA]</scope>
</reference>
<accession>A0A1Y5FHC5</accession>
<name>A0A1Y5FHC5_9BACT</name>
<dbReference type="InterPro" id="IPR052555">
    <property type="entry name" value="dCTP_Pyrophosphatase"/>
</dbReference>